<dbReference type="Proteomes" id="UP000184088">
    <property type="component" value="Unassembled WGS sequence"/>
</dbReference>
<name>A0A1M5CWN9_9THEO</name>
<keyword evidence="11 14" id="KW-1133">Transmembrane helix</keyword>
<evidence type="ECO:0000256" key="7">
    <source>
        <dbReference type="ARBA" id="ARBA00022692"/>
    </source>
</evidence>
<evidence type="ECO:0000256" key="4">
    <source>
        <dbReference type="ARBA" id="ARBA00022475"/>
    </source>
</evidence>
<keyword evidence="6" id="KW-0808">Transferase</keyword>
<keyword evidence="12" id="KW-0902">Two-component regulatory system</keyword>
<feature type="transmembrane region" description="Helical" evidence="14">
    <location>
        <begin position="7"/>
        <end position="28"/>
    </location>
</feature>
<dbReference type="CDD" id="cd00075">
    <property type="entry name" value="HATPase"/>
    <property type="match status" value="1"/>
</dbReference>
<evidence type="ECO:0000256" key="2">
    <source>
        <dbReference type="ARBA" id="ARBA00004651"/>
    </source>
</evidence>
<dbReference type="EMBL" id="FQVH01000031">
    <property type="protein sequence ID" value="SHF59138.1"/>
    <property type="molecule type" value="Genomic_DNA"/>
</dbReference>
<dbReference type="SMART" id="SM00388">
    <property type="entry name" value="HisKA"/>
    <property type="match status" value="1"/>
</dbReference>
<feature type="domain" description="Histidine kinase" evidence="15">
    <location>
        <begin position="246"/>
        <end position="456"/>
    </location>
</feature>
<dbReference type="PANTHER" id="PTHR45528">
    <property type="entry name" value="SENSOR HISTIDINE KINASE CPXA"/>
    <property type="match status" value="1"/>
</dbReference>
<evidence type="ECO:0000313" key="17">
    <source>
        <dbReference type="EMBL" id="SHF59138.1"/>
    </source>
</evidence>
<dbReference type="SUPFAM" id="SSF47384">
    <property type="entry name" value="Homodimeric domain of signal transducing histidine kinase"/>
    <property type="match status" value="1"/>
</dbReference>
<dbReference type="PROSITE" id="PS50885">
    <property type="entry name" value="HAMP"/>
    <property type="match status" value="1"/>
</dbReference>
<keyword evidence="10" id="KW-0067">ATP-binding</keyword>
<dbReference type="FunFam" id="1.10.287.130:FF:000001">
    <property type="entry name" value="Two-component sensor histidine kinase"/>
    <property type="match status" value="1"/>
</dbReference>
<dbReference type="RefSeq" id="WP_073345294.1">
    <property type="nucleotide sequence ID" value="NZ_FQVH01000031.1"/>
</dbReference>
<reference evidence="17 18" key="1">
    <citation type="submission" date="2016-11" db="EMBL/GenBank/DDBJ databases">
        <authorList>
            <person name="Jaros S."/>
            <person name="Januszkiewicz K."/>
            <person name="Wedrychowicz H."/>
        </authorList>
    </citation>
    <scope>NUCLEOTIDE SEQUENCE [LARGE SCALE GENOMIC DNA]</scope>
    <source>
        <strain evidence="17 18">DSM 17918</strain>
    </source>
</reference>
<evidence type="ECO:0000256" key="13">
    <source>
        <dbReference type="ARBA" id="ARBA00023136"/>
    </source>
</evidence>
<dbReference type="EC" id="2.7.13.3" evidence="3"/>
<keyword evidence="8" id="KW-0547">Nucleotide-binding</keyword>
<dbReference type="SMART" id="SM00387">
    <property type="entry name" value="HATPase_c"/>
    <property type="match status" value="1"/>
</dbReference>
<dbReference type="PRINTS" id="PR00344">
    <property type="entry name" value="BCTRLSENSOR"/>
</dbReference>
<keyword evidence="4" id="KW-1003">Cell membrane</keyword>
<evidence type="ECO:0000256" key="3">
    <source>
        <dbReference type="ARBA" id="ARBA00012438"/>
    </source>
</evidence>
<dbReference type="Pfam" id="PF02518">
    <property type="entry name" value="HATPase_c"/>
    <property type="match status" value="1"/>
</dbReference>
<keyword evidence="18" id="KW-1185">Reference proteome</keyword>
<dbReference type="FunFam" id="3.30.565.10:FF:000006">
    <property type="entry name" value="Sensor histidine kinase WalK"/>
    <property type="match status" value="1"/>
</dbReference>
<dbReference type="InterPro" id="IPR005467">
    <property type="entry name" value="His_kinase_dom"/>
</dbReference>
<dbReference type="PROSITE" id="PS50109">
    <property type="entry name" value="HIS_KIN"/>
    <property type="match status" value="1"/>
</dbReference>
<evidence type="ECO:0000256" key="12">
    <source>
        <dbReference type="ARBA" id="ARBA00023012"/>
    </source>
</evidence>
<dbReference type="CDD" id="cd00082">
    <property type="entry name" value="HisKA"/>
    <property type="match status" value="1"/>
</dbReference>
<evidence type="ECO:0000256" key="9">
    <source>
        <dbReference type="ARBA" id="ARBA00022777"/>
    </source>
</evidence>
<feature type="domain" description="HAMP" evidence="16">
    <location>
        <begin position="186"/>
        <end position="238"/>
    </location>
</feature>
<gene>
    <name evidence="17" type="ORF">SAMN02746089_02210</name>
</gene>
<proteinExistence type="predicted"/>
<dbReference type="InterPro" id="IPR036890">
    <property type="entry name" value="HATPase_C_sf"/>
</dbReference>
<comment type="subcellular location">
    <subcellularLocation>
        <location evidence="2">Cell membrane</location>
        <topology evidence="2">Multi-pass membrane protein</topology>
    </subcellularLocation>
</comment>
<keyword evidence="9 17" id="KW-0418">Kinase</keyword>
<feature type="transmembrane region" description="Helical" evidence="14">
    <location>
        <begin position="166"/>
        <end position="188"/>
    </location>
</feature>
<protein>
    <recommendedName>
        <fullName evidence="3">histidine kinase</fullName>
        <ecNumber evidence="3">2.7.13.3</ecNumber>
    </recommendedName>
</protein>
<evidence type="ECO:0000256" key="10">
    <source>
        <dbReference type="ARBA" id="ARBA00022840"/>
    </source>
</evidence>
<evidence type="ECO:0000256" key="8">
    <source>
        <dbReference type="ARBA" id="ARBA00022741"/>
    </source>
</evidence>
<dbReference type="SUPFAM" id="SSF103190">
    <property type="entry name" value="Sensory domain-like"/>
    <property type="match status" value="1"/>
</dbReference>
<dbReference type="InterPro" id="IPR036097">
    <property type="entry name" value="HisK_dim/P_sf"/>
</dbReference>
<keyword evidence="13 14" id="KW-0472">Membrane</keyword>
<dbReference type="InterPro" id="IPR003594">
    <property type="entry name" value="HATPase_dom"/>
</dbReference>
<sequence length="456" mass="50662">MSIRWRIFLIYVSILFVSLSAMDLYLYHSITNDYLSSERISNLTQANIVSNIVAGYIGRNSYMLRPTIEAFAKQVDSRVLFLNKDGVVAIDSSPVKSLEGQKLSTPEVDSALKGVSLANTYYLNGLGHVMYTAVPIVVAGKNDGAIFLSTSIEDIVAMARNIKYKLIYLFTATGIFITLISLMVANFITRPIKELTQAANQMSAGHLGYIVDISRNDEVGQLARAFNDMSIKLKNIDEARKKFVSDASHELKTPIAAIKAMIEPLIYGDVNKEVYKEFLGDINNELDRMARLIDQLLELTRLEKAIRIEKQRVDLNKVIGNVISDIKPLADVKGISIRSDEQPVIVLANEDLIYRMVYNLVENSIKYSPEKSEIYVAAGYVEGSPSITVQDNGEGIDREVLPHIFERFTRGDKARSRKSGGFGLGLAIVKEIADLHDATINVESDTGKGTKFTVVF</sequence>
<dbReference type="CDD" id="cd06225">
    <property type="entry name" value="HAMP"/>
    <property type="match status" value="1"/>
</dbReference>
<organism evidence="17 18">
    <name type="scientific">Caldanaerobius fijiensis DSM 17918</name>
    <dbReference type="NCBI Taxonomy" id="1121256"/>
    <lineage>
        <taxon>Bacteria</taxon>
        <taxon>Bacillati</taxon>
        <taxon>Bacillota</taxon>
        <taxon>Clostridia</taxon>
        <taxon>Thermoanaerobacterales</taxon>
        <taxon>Thermoanaerobacteraceae</taxon>
        <taxon>Caldanaerobius</taxon>
    </lineage>
</organism>
<accession>A0A1M5CWN9</accession>
<dbReference type="SUPFAM" id="SSF158472">
    <property type="entry name" value="HAMP domain-like"/>
    <property type="match status" value="1"/>
</dbReference>
<evidence type="ECO:0000259" key="15">
    <source>
        <dbReference type="PROSITE" id="PS50109"/>
    </source>
</evidence>
<evidence type="ECO:0000256" key="5">
    <source>
        <dbReference type="ARBA" id="ARBA00022553"/>
    </source>
</evidence>
<evidence type="ECO:0000256" key="14">
    <source>
        <dbReference type="SAM" id="Phobius"/>
    </source>
</evidence>
<dbReference type="SUPFAM" id="SSF55874">
    <property type="entry name" value="ATPase domain of HSP90 chaperone/DNA topoisomerase II/histidine kinase"/>
    <property type="match status" value="1"/>
</dbReference>
<dbReference type="STRING" id="1121256.SAMN02746089_02210"/>
<dbReference type="GO" id="GO:0005524">
    <property type="term" value="F:ATP binding"/>
    <property type="evidence" value="ECO:0007669"/>
    <property type="project" value="UniProtKB-KW"/>
</dbReference>
<dbReference type="Gene3D" id="1.10.287.130">
    <property type="match status" value="1"/>
</dbReference>
<dbReference type="InterPro" id="IPR003660">
    <property type="entry name" value="HAMP_dom"/>
</dbReference>
<evidence type="ECO:0000256" key="1">
    <source>
        <dbReference type="ARBA" id="ARBA00000085"/>
    </source>
</evidence>
<dbReference type="GO" id="GO:0000155">
    <property type="term" value="F:phosphorelay sensor kinase activity"/>
    <property type="evidence" value="ECO:0007669"/>
    <property type="project" value="InterPro"/>
</dbReference>
<dbReference type="SMART" id="SM00304">
    <property type="entry name" value="HAMP"/>
    <property type="match status" value="1"/>
</dbReference>
<dbReference type="Gene3D" id="1.10.8.500">
    <property type="entry name" value="HAMP domain in histidine kinase"/>
    <property type="match status" value="1"/>
</dbReference>
<dbReference type="InterPro" id="IPR004358">
    <property type="entry name" value="Sig_transdc_His_kin-like_C"/>
</dbReference>
<dbReference type="AlphaFoldDB" id="A0A1M5CWN9"/>
<dbReference type="InterPro" id="IPR050398">
    <property type="entry name" value="HssS/ArlS-like"/>
</dbReference>
<keyword evidence="7 14" id="KW-0812">Transmembrane</keyword>
<dbReference type="Gene3D" id="3.30.565.10">
    <property type="entry name" value="Histidine kinase-like ATPase, C-terminal domain"/>
    <property type="match status" value="1"/>
</dbReference>
<dbReference type="PANTHER" id="PTHR45528:SF1">
    <property type="entry name" value="SENSOR HISTIDINE KINASE CPXA"/>
    <property type="match status" value="1"/>
</dbReference>
<dbReference type="Gene3D" id="3.30.450.20">
    <property type="entry name" value="PAS domain"/>
    <property type="match status" value="1"/>
</dbReference>
<comment type="catalytic activity">
    <reaction evidence="1">
        <text>ATP + protein L-histidine = ADP + protein N-phospho-L-histidine.</text>
        <dbReference type="EC" id="2.7.13.3"/>
    </reaction>
</comment>
<dbReference type="InterPro" id="IPR003661">
    <property type="entry name" value="HisK_dim/P_dom"/>
</dbReference>
<keyword evidence="5" id="KW-0597">Phosphoprotein</keyword>
<evidence type="ECO:0000313" key="18">
    <source>
        <dbReference type="Proteomes" id="UP000184088"/>
    </source>
</evidence>
<dbReference type="Pfam" id="PF00512">
    <property type="entry name" value="HisKA"/>
    <property type="match status" value="1"/>
</dbReference>
<dbReference type="InterPro" id="IPR029151">
    <property type="entry name" value="Sensor-like_sf"/>
</dbReference>
<dbReference type="Pfam" id="PF00672">
    <property type="entry name" value="HAMP"/>
    <property type="match status" value="1"/>
</dbReference>
<evidence type="ECO:0000259" key="16">
    <source>
        <dbReference type="PROSITE" id="PS50885"/>
    </source>
</evidence>
<evidence type="ECO:0000256" key="6">
    <source>
        <dbReference type="ARBA" id="ARBA00022679"/>
    </source>
</evidence>
<evidence type="ECO:0000256" key="11">
    <source>
        <dbReference type="ARBA" id="ARBA00022989"/>
    </source>
</evidence>
<dbReference type="GO" id="GO:0005886">
    <property type="term" value="C:plasma membrane"/>
    <property type="evidence" value="ECO:0007669"/>
    <property type="project" value="UniProtKB-SubCell"/>
</dbReference>
<dbReference type="OrthoDB" id="9796330at2"/>